<feature type="domain" description="Tc1-like transposase DDE" evidence="1">
    <location>
        <begin position="119"/>
        <end position="254"/>
    </location>
</feature>
<evidence type="ECO:0000313" key="3">
    <source>
        <dbReference type="Proteomes" id="UP001147760"/>
    </source>
</evidence>
<dbReference type="Pfam" id="PF13358">
    <property type="entry name" value="DDE_3"/>
    <property type="match status" value="1"/>
</dbReference>
<dbReference type="PANTHER" id="PTHR46564:SF1">
    <property type="entry name" value="TRANSPOSASE"/>
    <property type="match status" value="1"/>
</dbReference>
<reference evidence="2" key="2">
    <citation type="journal article" date="2023" name="IMA Fungus">
        <title>Comparative genomic study of the Penicillium genus elucidates a diverse pangenome and 15 lateral gene transfer events.</title>
        <authorList>
            <person name="Petersen C."/>
            <person name="Sorensen T."/>
            <person name="Nielsen M.R."/>
            <person name="Sondergaard T.E."/>
            <person name="Sorensen J.L."/>
            <person name="Fitzpatrick D.A."/>
            <person name="Frisvad J.C."/>
            <person name="Nielsen K.L."/>
        </authorList>
    </citation>
    <scope>NUCLEOTIDE SEQUENCE</scope>
    <source>
        <strain evidence="2">IBT 17660</strain>
    </source>
</reference>
<dbReference type="InterPro" id="IPR012337">
    <property type="entry name" value="RNaseH-like_sf"/>
</dbReference>
<gene>
    <name evidence="2" type="ORF">N7530_008765</name>
</gene>
<sequence>MAEEAECTELTIINIRRNLRQFGTIYAPQTRVGRKRTVTPLMIKALCDHLSEKPGLYLDEMAVFLWDEFQTMVTTSSIRRALVAIDWSKKAARQRAKEQNADLRDYYLHNLSEFQSYHLAYVDESGCDKRVGFRRTGWAPLGRAPLQVTQFRRDQRYQILPAYAQDGIVLSRVFRGTTDAVVFEDFIAQLLHHCGRWPEPKSVLVMDNASFHHSEQIAQMCADAGVKLLYLPPYSPDLNPIEEYFAELESFIRRHWSRYENGPEQGFDVFLEWCIDVVGAKEESAQGHFRHAGLEIEIFGA</sequence>
<dbReference type="PANTHER" id="PTHR46564">
    <property type="entry name" value="TRANSPOSASE"/>
    <property type="match status" value="1"/>
</dbReference>
<comment type="caution">
    <text evidence="2">The sequence shown here is derived from an EMBL/GenBank/DDBJ whole genome shotgun (WGS) entry which is preliminary data.</text>
</comment>
<protein>
    <recommendedName>
        <fullName evidence="1">Tc1-like transposase DDE domain-containing protein</fullName>
    </recommendedName>
</protein>
<evidence type="ECO:0000259" key="1">
    <source>
        <dbReference type="Pfam" id="PF13358"/>
    </source>
</evidence>
<organism evidence="2 3">
    <name type="scientific">Penicillium desertorum</name>
    <dbReference type="NCBI Taxonomy" id="1303715"/>
    <lineage>
        <taxon>Eukaryota</taxon>
        <taxon>Fungi</taxon>
        <taxon>Dikarya</taxon>
        <taxon>Ascomycota</taxon>
        <taxon>Pezizomycotina</taxon>
        <taxon>Eurotiomycetes</taxon>
        <taxon>Eurotiomycetidae</taxon>
        <taxon>Eurotiales</taxon>
        <taxon>Aspergillaceae</taxon>
        <taxon>Penicillium</taxon>
    </lineage>
</organism>
<dbReference type="SUPFAM" id="SSF53098">
    <property type="entry name" value="Ribonuclease H-like"/>
    <property type="match status" value="1"/>
</dbReference>
<dbReference type="OrthoDB" id="5379619at2759"/>
<evidence type="ECO:0000313" key="2">
    <source>
        <dbReference type="EMBL" id="KAJ5471408.1"/>
    </source>
</evidence>
<dbReference type="InterPro" id="IPR038717">
    <property type="entry name" value="Tc1-like_DDE_dom"/>
</dbReference>
<name>A0A9W9WQC7_9EURO</name>
<dbReference type="NCBIfam" id="NF033545">
    <property type="entry name" value="transpos_IS630"/>
    <property type="match status" value="1"/>
</dbReference>
<dbReference type="InterPro" id="IPR047655">
    <property type="entry name" value="Transpos_IS630-like"/>
</dbReference>
<dbReference type="Proteomes" id="UP001147760">
    <property type="component" value="Unassembled WGS sequence"/>
</dbReference>
<reference evidence="2" key="1">
    <citation type="submission" date="2022-12" db="EMBL/GenBank/DDBJ databases">
        <authorList>
            <person name="Petersen C."/>
        </authorList>
    </citation>
    <scope>NUCLEOTIDE SEQUENCE</scope>
    <source>
        <strain evidence="2">IBT 17660</strain>
    </source>
</reference>
<keyword evidence="3" id="KW-1185">Reference proteome</keyword>
<dbReference type="SUPFAM" id="SSF46689">
    <property type="entry name" value="Homeodomain-like"/>
    <property type="match status" value="1"/>
</dbReference>
<dbReference type="Gene3D" id="3.30.420.10">
    <property type="entry name" value="Ribonuclease H-like superfamily/Ribonuclease H"/>
    <property type="match status" value="1"/>
</dbReference>
<accession>A0A9W9WQC7</accession>
<dbReference type="EMBL" id="JAPWDO010000005">
    <property type="protein sequence ID" value="KAJ5471408.1"/>
    <property type="molecule type" value="Genomic_DNA"/>
</dbReference>
<dbReference type="AlphaFoldDB" id="A0A9W9WQC7"/>
<proteinExistence type="predicted"/>
<dbReference type="InterPro" id="IPR009057">
    <property type="entry name" value="Homeodomain-like_sf"/>
</dbReference>
<dbReference type="GO" id="GO:0003676">
    <property type="term" value="F:nucleic acid binding"/>
    <property type="evidence" value="ECO:0007669"/>
    <property type="project" value="InterPro"/>
</dbReference>
<dbReference type="InterPro" id="IPR036397">
    <property type="entry name" value="RNaseH_sf"/>
</dbReference>